<name>A0ABS7T0R9_9FIRM</name>
<keyword evidence="2" id="KW-0694">RNA-binding</keyword>
<comment type="catalytic activity">
    <reaction evidence="2">
        <text>a D-aminoacyl-tRNA + H2O = a tRNA + a D-alpha-amino acid + H(+)</text>
        <dbReference type="Rhea" id="RHEA:13953"/>
        <dbReference type="Rhea" id="RHEA-COMP:10123"/>
        <dbReference type="Rhea" id="RHEA-COMP:10124"/>
        <dbReference type="ChEBI" id="CHEBI:15377"/>
        <dbReference type="ChEBI" id="CHEBI:15378"/>
        <dbReference type="ChEBI" id="CHEBI:59871"/>
        <dbReference type="ChEBI" id="CHEBI:78442"/>
        <dbReference type="ChEBI" id="CHEBI:79333"/>
        <dbReference type="EC" id="3.1.1.96"/>
    </reaction>
</comment>
<dbReference type="SUPFAM" id="SSF69500">
    <property type="entry name" value="DTD-like"/>
    <property type="match status" value="1"/>
</dbReference>
<gene>
    <name evidence="2 3" type="primary">dtd</name>
    <name evidence="3" type="ORF">K8P03_08820</name>
</gene>
<evidence type="ECO:0000313" key="3">
    <source>
        <dbReference type="EMBL" id="MBZ2387383.1"/>
    </source>
</evidence>
<dbReference type="Pfam" id="PF02580">
    <property type="entry name" value="Tyr_Deacylase"/>
    <property type="match status" value="1"/>
</dbReference>
<comment type="function">
    <text evidence="2">An aminoacyl-tRNA editing enzyme that deacylates mischarged D-aminoacyl-tRNAs. Also deacylates mischarged glycyl-tRNA(Ala), protecting cells against glycine mischarging by AlaRS. Acts via tRNA-based rather than protein-based catalysis; rejects L-amino acids rather than detecting D-amino acids in the active site. By recycling D-aminoacyl-tRNA to D-amino acids and free tRNA molecules, this enzyme counteracts the toxicity associated with the formation of D-aminoacyl-tRNA entities in vivo and helps enforce protein L-homochirality.</text>
</comment>
<reference evidence="3 4" key="1">
    <citation type="submission" date="2021-08" db="EMBL/GenBank/DDBJ databases">
        <title>FDA dAtabase for Regulatory Grade micrObial Sequences (FDA-ARGOS): Supporting development and validation of Infectious Disease Dx tests.</title>
        <authorList>
            <person name="Sproer C."/>
            <person name="Gronow S."/>
            <person name="Severitt S."/>
            <person name="Schroder I."/>
            <person name="Tallon L."/>
            <person name="Sadzewicz L."/>
            <person name="Zhao X."/>
            <person name="Boylan J."/>
            <person name="Ott S."/>
            <person name="Bowen H."/>
            <person name="Vavikolanu K."/>
            <person name="Hazen T."/>
            <person name="Aluvathingal J."/>
            <person name="Nadendla S."/>
            <person name="Lowell S."/>
            <person name="Myers T."/>
            <person name="Yan Y."/>
            <person name="Sichtig H."/>
        </authorList>
    </citation>
    <scope>NUCLEOTIDE SEQUENCE [LARGE SCALE GENOMIC DNA]</scope>
    <source>
        <strain evidence="3 4">FDAARGOS_1460</strain>
    </source>
</reference>
<dbReference type="EMBL" id="JAIPME010000002">
    <property type="protein sequence ID" value="MBZ2387383.1"/>
    <property type="molecule type" value="Genomic_DNA"/>
</dbReference>
<dbReference type="NCBIfam" id="TIGR00256">
    <property type="entry name" value="D-aminoacyl-tRNA deacylase"/>
    <property type="match status" value="1"/>
</dbReference>
<evidence type="ECO:0000313" key="4">
    <source>
        <dbReference type="Proteomes" id="UP000734271"/>
    </source>
</evidence>
<proteinExistence type="inferred from homology"/>
<evidence type="ECO:0000256" key="1">
    <source>
        <dbReference type="ARBA" id="ARBA00009673"/>
    </source>
</evidence>
<dbReference type="RefSeq" id="WP_223420327.1">
    <property type="nucleotide sequence ID" value="NZ_JAIPME010000002.1"/>
</dbReference>
<dbReference type="PANTHER" id="PTHR10472:SF5">
    <property type="entry name" value="D-AMINOACYL-TRNA DEACYLASE 1"/>
    <property type="match status" value="1"/>
</dbReference>
<dbReference type="EC" id="3.1.1.96" evidence="2"/>
<protein>
    <recommendedName>
        <fullName evidence="2">D-aminoacyl-tRNA deacylase</fullName>
        <shortName evidence="2">DTD</shortName>
        <ecNumber evidence="2">3.1.1.96</ecNumber>
    </recommendedName>
    <alternativeName>
        <fullName evidence="2">Gly-tRNA(Ala) deacylase</fullName>
        <ecNumber evidence="2">3.1.1.-</ecNumber>
    </alternativeName>
</protein>
<keyword evidence="2" id="KW-0963">Cytoplasm</keyword>
<organism evidence="3 4">
    <name type="scientific">Anaerococcus murdochii</name>
    <dbReference type="NCBI Taxonomy" id="411577"/>
    <lineage>
        <taxon>Bacteria</taxon>
        <taxon>Bacillati</taxon>
        <taxon>Bacillota</taxon>
        <taxon>Tissierellia</taxon>
        <taxon>Tissierellales</taxon>
        <taxon>Peptoniphilaceae</taxon>
        <taxon>Anaerococcus</taxon>
    </lineage>
</organism>
<feature type="short sequence motif" description="Gly-cisPro motif, important for rejection of L-amino acids" evidence="2">
    <location>
        <begin position="137"/>
        <end position="138"/>
    </location>
</feature>
<keyword evidence="2" id="KW-0820">tRNA-binding</keyword>
<dbReference type="Proteomes" id="UP000734271">
    <property type="component" value="Unassembled WGS sequence"/>
</dbReference>
<comment type="domain">
    <text evidence="2">A Gly-cisPro motif from one monomer fits into the active site of the other monomer to allow specific chiral rejection of L-amino acids.</text>
</comment>
<dbReference type="HAMAP" id="MF_00518">
    <property type="entry name" value="Deacylase_Dtd"/>
    <property type="match status" value="1"/>
</dbReference>
<comment type="similarity">
    <text evidence="1 2">Belongs to the DTD family.</text>
</comment>
<dbReference type="GO" id="GO:0051499">
    <property type="term" value="F:D-aminoacyl-tRNA deacylase activity"/>
    <property type="evidence" value="ECO:0007669"/>
    <property type="project" value="UniProtKB-EC"/>
</dbReference>
<dbReference type="InterPro" id="IPR003732">
    <property type="entry name" value="Daa-tRNA_deacyls_DTD"/>
</dbReference>
<sequence>MRAIIQKVTKANVVVEGDLISEIGNGYMILIAVKDTDNKDDLAYIKRKIANLRIFEDEEGKMNLSLKDTGGEILLVSQFTLYGDARKGNRPSFTESAGLEKANDYYEKLRDELVNEGFIVKTGQFQAHMEVSLVNDGPVTIILDSERIF</sequence>
<keyword evidence="2 3" id="KW-0378">Hydrolase</keyword>
<keyword evidence="4" id="KW-1185">Reference proteome</keyword>
<dbReference type="EC" id="3.1.1.-" evidence="2"/>
<dbReference type="PANTHER" id="PTHR10472">
    <property type="entry name" value="D-TYROSYL-TRNA TYR DEACYLASE"/>
    <property type="match status" value="1"/>
</dbReference>
<comment type="subunit">
    <text evidence="2">Homodimer.</text>
</comment>
<dbReference type="CDD" id="cd00563">
    <property type="entry name" value="Dtyr_deacylase"/>
    <property type="match status" value="1"/>
</dbReference>
<dbReference type="Gene3D" id="3.50.80.10">
    <property type="entry name" value="D-tyrosyl-tRNA(Tyr) deacylase"/>
    <property type="match status" value="1"/>
</dbReference>
<dbReference type="InterPro" id="IPR023509">
    <property type="entry name" value="DTD-like_sf"/>
</dbReference>
<accession>A0ABS7T0R9</accession>
<comment type="catalytic activity">
    <reaction evidence="2">
        <text>glycyl-tRNA(Ala) + H2O = tRNA(Ala) + glycine + H(+)</text>
        <dbReference type="Rhea" id="RHEA:53744"/>
        <dbReference type="Rhea" id="RHEA-COMP:9657"/>
        <dbReference type="Rhea" id="RHEA-COMP:13640"/>
        <dbReference type="ChEBI" id="CHEBI:15377"/>
        <dbReference type="ChEBI" id="CHEBI:15378"/>
        <dbReference type="ChEBI" id="CHEBI:57305"/>
        <dbReference type="ChEBI" id="CHEBI:78442"/>
        <dbReference type="ChEBI" id="CHEBI:78522"/>
    </reaction>
</comment>
<comment type="caution">
    <text evidence="3">The sequence shown here is derived from an EMBL/GenBank/DDBJ whole genome shotgun (WGS) entry which is preliminary data.</text>
</comment>
<comment type="subcellular location">
    <subcellularLocation>
        <location evidence="2">Cytoplasm</location>
    </subcellularLocation>
</comment>
<evidence type="ECO:0000256" key="2">
    <source>
        <dbReference type="HAMAP-Rule" id="MF_00518"/>
    </source>
</evidence>